<feature type="compositionally biased region" description="Low complexity" evidence="1">
    <location>
        <begin position="340"/>
        <end position="362"/>
    </location>
</feature>
<keyword evidence="3" id="KW-1185">Reference proteome</keyword>
<feature type="region of interest" description="Disordered" evidence="1">
    <location>
        <begin position="339"/>
        <end position="362"/>
    </location>
</feature>
<dbReference type="PANTHER" id="PTHR33870:SF16">
    <property type="entry name" value="PROTEIN, PUTATIVE-RELATED"/>
    <property type="match status" value="1"/>
</dbReference>
<evidence type="ECO:0000313" key="2">
    <source>
        <dbReference type="EMBL" id="KAK7301798.1"/>
    </source>
</evidence>
<organism evidence="2 3">
    <name type="scientific">Clitoria ternatea</name>
    <name type="common">Butterfly pea</name>
    <dbReference type="NCBI Taxonomy" id="43366"/>
    <lineage>
        <taxon>Eukaryota</taxon>
        <taxon>Viridiplantae</taxon>
        <taxon>Streptophyta</taxon>
        <taxon>Embryophyta</taxon>
        <taxon>Tracheophyta</taxon>
        <taxon>Spermatophyta</taxon>
        <taxon>Magnoliopsida</taxon>
        <taxon>eudicotyledons</taxon>
        <taxon>Gunneridae</taxon>
        <taxon>Pentapetalae</taxon>
        <taxon>rosids</taxon>
        <taxon>fabids</taxon>
        <taxon>Fabales</taxon>
        <taxon>Fabaceae</taxon>
        <taxon>Papilionoideae</taxon>
        <taxon>50 kb inversion clade</taxon>
        <taxon>NPAAA clade</taxon>
        <taxon>indigoferoid/millettioid clade</taxon>
        <taxon>Phaseoleae</taxon>
        <taxon>Clitoria</taxon>
    </lineage>
</organism>
<dbReference type="AlphaFoldDB" id="A0AAN9JPT8"/>
<proteinExistence type="predicted"/>
<feature type="region of interest" description="Disordered" evidence="1">
    <location>
        <begin position="448"/>
        <end position="471"/>
    </location>
</feature>
<comment type="caution">
    <text evidence="2">The sequence shown here is derived from an EMBL/GenBank/DDBJ whole genome shotgun (WGS) entry which is preliminary data.</text>
</comment>
<gene>
    <name evidence="2" type="ORF">RJT34_12673</name>
</gene>
<reference evidence="2 3" key="1">
    <citation type="submission" date="2024-01" db="EMBL/GenBank/DDBJ databases">
        <title>The genomes of 5 underutilized Papilionoideae crops provide insights into root nodulation and disease resistance.</title>
        <authorList>
            <person name="Yuan L."/>
        </authorList>
    </citation>
    <scope>NUCLEOTIDE SEQUENCE [LARGE SCALE GENOMIC DNA]</scope>
    <source>
        <strain evidence="2">LY-2023</strain>
        <tissue evidence="2">Leaf</tissue>
    </source>
</reference>
<feature type="region of interest" description="Disordered" evidence="1">
    <location>
        <begin position="498"/>
        <end position="520"/>
    </location>
</feature>
<accession>A0AAN9JPT8</accession>
<name>A0AAN9JPT8_CLITE</name>
<sequence>MKIFWSSEQTHLRYAKKKKEKEGQKKTEPKCPKIPNKGRHEILYKFPSQNATSRRQNFNAKRWDVYGSLEEEANDLSIVFHNEFIKRTKENREAKYFERGESSLKNGLSARKNKVPNRKTLRSEPSMVDLVECGDLEIEIEKIEDGDEDDEEEVQYKNKVIEWTEDDQKNIMNIGISEMERNKRLESLIARRKERKQSMIQHENNLVGKKLIAPVITTKGNALDYSNDFEDGLEIPSSAPSLMPRSPYGMLYDPSKEKPYYQKDVPFYRHESFSLGHLFPRETKQHHAYSRFRRPPDKGNHDWLIDRLIYNESGESEFQEPNNPIRKGEETTHQVEGHCKTNTTGIDDNNNNNHTSKSKTNQTSGLDLVLHLSKIETGRETHERILNLPVSATSATNTNTSVNEYIYDSITCIIDKRQENMFLADKRLCHTPTYSIASDLQVEVSEVGSPTSRVDENADTNSSIDSGSMVYDGDIDRNASSGSEDLWGTSFHGVREVDGARGEKNTIEENNSNDIISPNDEENVVDFSSLSTKSYMPEDTPTHAINNDHMKHFMGETEEPPQSSNSSHVLDQLPYDTNLLEKSEDLGSLQDNVINETQVINDVNNLATTEQDNIDTSISTEIPRTSIVRQESIDETSVYSVSSSPRSVLPEKTTTDEVASSTFDQHIDIDAQQSIMETFNNEVENPHDTLSQTIQPLTDDTNVESHNTDFNHFQVRILESNILPFNNLFIDLFVH</sequence>
<feature type="region of interest" description="Disordered" evidence="1">
    <location>
        <begin position="1"/>
        <end position="39"/>
    </location>
</feature>
<protein>
    <submittedName>
        <fullName evidence="2">Uncharacterized protein</fullName>
    </submittedName>
</protein>
<dbReference type="EMBL" id="JAYKXN010000003">
    <property type="protein sequence ID" value="KAK7301798.1"/>
    <property type="molecule type" value="Genomic_DNA"/>
</dbReference>
<evidence type="ECO:0000313" key="3">
    <source>
        <dbReference type="Proteomes" id="UP001359559"/>
    </source>
</evidence>
<dbReference type="PANTHER" id="PTHR33870">
    <property type="entry name" value="CARDIOMYOPATHY-ASSOCIATED PROTEIN"/>
    <property type="match status" value="1"/>
</dbReference>
<feature type="compositionally biased region" description="Basic and acidic residues" evidence="1">
    <location>
        <begin position="20"/>
        <end position="31"/>
    </location>
</feature>
<feature type="compositionally biased region" description="Basic and acidic residues" evidence="1">
    <location>
        <begin position="498"/>
        <end position="507"/>
    </location>
</feature>
<evidence type="ECO:0000256" key="1">
    <source>
        <dbReference type="SAM" id="MobiDB-lite"/>
    </source>
</evidence>
<dbReference type="Proteomes" id="UP001359559">
    <property type="component" value="Unassembled WGS sequence"/>
</dbReference>